<dbReference type="RefSeq" id="WP_271715933.1">
    <property type="nucleotide sequence ID" value="NZ_AP024169.1"/>
</dbReference>
<gene>
    <name evidence="1" type="ORF">bsdtb5_20330</name>
</gene>
<dbReference type="Gene3D" id="3.10.450.50">
    <property type="match status" value="1"/>
</dbReference>
<evidence type="ECO:0000313" key="2">
    <source>
        <dbReference type="Proteomes" id="UP000595897"/>
    </source>
</evidence>
<organism evidence="1 2">
    <name type="scientific">Anaeromicropila herbilytica</name>
    <dbReference type="NCBI Taxonomy" id="2785025"/>
    <lineage>
        <taxon>Bacteria</taxon>
        <taxon>Bacillati</taxon>
        <taxon>Bacillota</taxon>
        <taxon>Clostridia</taxon>
        <taxon>Lachnospirales</taxon>
        <taxon>Lachnospiraceae</taxon>
        <taxon>Anaeromicropila</taxon>
    </lineage>
</organism>
<sequence length="791" mass="93436">MKEESINKIIEAYENNELNECSAKLFLLVLLYNTDIMAGEPYDHDLKHILFKTNCIRNPIGMKYNSNDYKKTKQILMDVFNMSKAINDPKINTQDTFQKDLAIDDRIIKDIINMVVYTDCFYKMNSVNTKRMDESETSKISFVEQLITVLLFYQDQTRIFRENYQNFLSKDCVTGMELSVTNRPVDYYDNLNVSISDNFESTLESINEIVHYLYYQYGENLATQVIETGIKFELIQPYKNVEFERYLYIASQRYHLCRIEEGIRYGYYEIGHMNTTEEGLQVYSYSLENDEKYKARSIGIFRREYQVRNHTMFDYRNQKDLALAYEKLPILADDLINVQAEENVILDFSKFHPDKDLFQKAEGIAKSKERIVESLTKDYYLECNVKGVKIRDLLCTYEYLNTLSEILYFASMKIIIENEQNTYVKELSLIDLSYLSMELSRIHSFDISYAQKLIDRFVFHEKKNRDDDIFAQPLLKISKTQVVLSQALLDQVNLDRFIERQFIRYKKDVSEIGHIFEKEFIDRLKKGYSERFFDFKYKVIPNFAVNTNEVKYEAFDGREIEFDVISVLGDYLILTELKAVMTSYDLNDLEERKRNVKKAIVQLKRRAESVKYDWEKIRELVSIDLPDQPYDQDHIILIACTDTYDYTPLKYENIFITDDSSYLKYFTNPYVDTIELKPGNVTVRNSKNIWKRGYPDAQEFIEYLMNPVTIHPFSDYMKKRYIPIPVIDEKDCAIFCEEYNLVEDPIKAAVLSGDKDGEQTVKRTVKKIYPNDPCPCGSGKKYKNCCRNNAK</sequence>
<dbReference type="Pfam" id="PF02810">
    <property type="entry name" value="SEC-C"/>
    <property type="match status" value="1"/>
</dbReference>
<evidence type="ECO:0008006" key="3">
    <source>
        <dbReference type="Google" id="ProtNLM"/>
    </source>
</evidence>
<dbReference type="InterPro" id="IPR004027">
    <property type="entry name" value="SEC_C_motif"/>
</dbReference>
<dbReference type="Proteomes" id="UP000595897">
    <property type="component" value="Chromosome"/>
</dbReference>
<dbReference type="SUPFAM" id="SSF103642">
    <property type="entry name" value="Sec-C motif"/>
    <property type="match status" value="1"/>
</dbReference>
<evidence type="ECO:0000313" key="1">
    <source>
        <dbReference type="EMBL" id="BCN30738.1"/>
    </source>
</evidence>
<dbReference type="KEGG" id="ahb:bsdtb5_20330"/>
<keyword evidence="2" id="KW-1185">Reference proteome</keyword>
<proteinExistence type="predicted"/>
<reference evidence="1 2" key="1">
    <citation type="submission" date="2020-11" db="EMBL/GenBank/DDBJ databases">
        <title>Draft genome sequencing of a Lachnospiraceae strain isolated from anoxic soil subjected to BSD treatment.</title>
        <authorList>
            <person name="Uek A."/>
            <person name="Tonouchi A."/>
        </authorList>
    </citation>
    <scope>NUCLEOTIDE SEQUENCE [LARGE SCALE GENOMIC DNA]</scope>
    <source>
        <strain evidence="1 2">TB5</strain>
    </source>
</reference>
<protein>
    <recommendedName>
        <fullName evidence="3">SEC-C motif-containing protein</fullName>
    </recommendedName>
</protein>
<accession>A0A7R7ICH4</accession>
<dbReference type="EMBL" id="AP024169">
    <property type="protein sequence ID" value="BCN30738.1"/>
    <property type="molecule type" value="Genomic_DNA"/>
</dbReference>
<dbReference type="AlphaFoldDB" id="A0A7R7ICH4"/>
<name>A0A7R7ICH4_9FIRM</name>